<dbReference type="GO" id="GO:0005576">
    <property type="term" value="C:extracellular region"/>
    <property type="evidence" value="ECO:0007669"/>
    <property type="project" value="UniProtKB-SubCell"/>
</dbReference>
<dbReference type="OrthoDB" id="9768249at2"/>
<protein>
    <submittedName>
        <fullName evidence="6">Flagellar hook-associated protein 3</fullName>
    </submittedName>
</protein>
<keyword evidence="6" id="KW-0282">Flagellum</keyword>
<evidence type="ECO:0000313" key="7">
    <source>
        <dbReference type="Proteomes" id="UP000189627"/>
    </source>
</evidence>
<evidence type="ECO:0000259" key="5">
    <source>
        <dbReference type="Pfam" id="PF00669"/>
    </source>
</evidence>
<feature type="domain" description="Flagellin N-terminal" evidence="5">
    <location>
        <begin position="8"/>
        <end position="141"/>
    </location>
</feature>
<reference evidence="7" key="1">
    <citation type="submission" date="2017-02" db="EMBL/GenBank/DDBJ databases">
        <title>Complete genome sequence of Cupriavidus necator strain NH9, a 3-chlorobenzoate degrader.</title>
        <authorList>
            <person name="Moriuchi R."/>
            <person name="Dohra H."/>
            <person name="Ogawa N."/>
        </authorList>
    </citation>
    <scope>NUCLEOTIDE SEQUENCE [LARGE SCALE GENOMIC DNA]</scope>
    <source>
        <strain evidence="7">NH9</strain>
    </source>
</reference>
<dbReference type="PANTHER" id="PTHR42792:SF1">
    <property type="entry name" value="FLAGELLAR HOOK-ASSOCIATED PROTEIN 3"/>
    <property type="match status" value="1"/>
</dbReference>
<dbReference type="InterPro" id="IPR001492">
    <property type="entry name" value="Flagellin"/>
</dbReference>
<sequence length="408" mass="42750">MRVASSTLYQQGLASMNLQQGSLLHIQQQLGTGRSILTPSDDPVAATRALGVSQAQAVNGQYATSRKQTNNSLSAEENALQSVTSVTQNIQTLLVQAGNGTMSDSDRASVGTALQGLYNQLLGLANSDDGNGQYLFGGTQTGSAPFSENAGGVSYLGDTGHQMMQVDVSRQMAGGDNGRDVFQSVQSSSGYVLKGSSTNTGTATYGQVSTTDPTDPLYGKPLKLTFQANGAGTMQYTITDESTSPATPVGGAVNFGSPSQIQVAGVSFTVSGTPQNGDTISVEPAKQAGTDMFSNLKSVINALNAPLATDTDRANLSNTVATGIRQFSNSLDNVLTVRASVGSRMQELDSLNTVGTNRDLTYSQTLSGLQDLDYAKAITEYYQRQTALQGAQQSFMQIQGLNLFKYLG</sequence>
<dbReference type="InterPro" id="IPR013384">
    <property type="entry name" value="Flagell_FlgL"/>
</dbReference>
<keyword evidence="6" id="KW-0966">Cell projection</keyword>
<organism evidence="6 7">
    <name type="scientific">Cupriavidus necator</name>
    <name type="common">Alcaligenes eutrophus</name>
    <name type="synonym">Ralstonia eutropha</name>
    <dbReference type="NCBI Taxonomy" id="106590"/>
    <lineage>
        <taxon>Bacteria</taxon>
        <taxon>Pseudomonadati</taxon>
        <taxon>Pseudomonadota</taxon>
        <taxon>Betaproteobacteria</taxon>
        <taxon>Burkholderiales</taxon>
        <taxon>Burkholderiaceae</taxon>
        <taxon>Cupriavidus</taxon>
    </lineage>
</organism>
<dbReference type="GO" id="GO:0071973">
    <property type="term" value="P:bacterial-type flagellum-dependent cell motility"/>
    <property type="evidence" value="ECO:0007669"/>
    <property type="project" value="InterPro"/>
</dbReference>
<dbReference type="SUPFAM" id="SSF64518">
    <property type="entry name" value="Phase 1 flagellin"/>
    <property type="match status" value="1"/>
</dbReference>
<gene>
    <name evidence="6" type="ORF">BJN34_22050</name>
</gene>
<dbReference type="NCBIfam" id="TIGR02550">
    <property type="entry name" value="flagell_flgL"/>
    <property type="match status" value="1"/>
</dbReference>
<dbReference type="GO" id="GO:0005198">
    <property type="term" value="F:structural molecule activity"/>
    <property type="evidence" value="ECO:0007669"/>
    <property type="project" value="InterPro"/>
</dbReference>
<comment type="subcellular location">
    <subcellularLocation>
        <location evidence="1">Bacterial flagellum</location>
    </subcellularLocation>
    <subcellularLocation>
        <location evidence="2">Secreted</location>
    </subcellularLocation>
</comment>
<dbReference type="EMBL" id="CP017758">
    <property type="protein sequence ID" value="AQV96552.1"/>
    <property type="molecule type" value="Genomic_DNA"/>
</dbReference>
<dbReference type="Proteomes" id="UP000189627">
    <property type="component" value="Chromosome 2"/>
</dbReference>
<keyword evidence="6" id="KW-0969">Cilium</keyword>
<evidence type="ECO:0000256" key="2">
    <source>
        <dbReference type="ARBA" id="ARBA00004613"/>
    </source>
</evidence>
<evidence type="ECO:0000256" key="3">
    <source>
        <dbReference type="ARBA" id="ARBA00005709"/>
    </source>
</evidence>
<dbReference type="GO" id="GO:0009424">
    <property type="term" value="C:bacterial-type flagellum hook"/>
    <property type="evidence" value="ECO:0007669"/>
    <property type="project" value="InterPro"/>
</dbReference>
<comment type="similarity">
    <text evidence="3">Belongs to the bacterial flagellin family.</text>
</comment>
<name>A0A1U9UV53_CUPNE</name>
<evidence type="ECO:0000256" key="1">
    <source>
        <dbReference type="ARBA" id="ARBA00004365"/>
    </source>
</evidence>
<dbReference type="Gene3D" id="1.20.1330.10">
    <property type="entry name" value="f41 fragment of flagellin, N-terminal domain"/>
    <property type="match status" value="2"/>
</dbReference>
<dbReference type="RefSeq" id="WP_078199015.1">
    <property type="nucleotide sequence ID" value="NZ_CP017758.1"/>
</dbReference>
<dbReference type="AlphaFoldDB" id="A0A1U9UV53"/>
<evidence type="ECO:0000313" key="6">
    <source>
        <dbReference type="EMBL" id="AQV96552.1"/>
    </source>
</evidence>
<accession>A0A1U9UV53</accession>
<evidence type="ECO:0000256" key="4">
    <source>
        <dbReference type="ARBA" id="ARBA00023143"/>
    </source>
</evidence>
<dbReference type="Pfam" id="PF00669">
    <property type="entry name" value="Flagellin_N"/>
    <property type="match status" value="1"/>
</dbReference>
<dbReference type="InterPro" id="IPR001029">
    <property type="entry name" value="Flagellin_N"/>
</dbReference>
<dbReference type="KEGG" id="cuh:BJN34_22050"/>
<keyword evidence="4" id="KW-0975">Bacterial flagellum</keyword>
<dbReference type="PANTHER" id="PTHR42792">
    <property type="entry name" value="FLAGELLIN"/>
    <property type="match status" value="1"/>
</dbReference>
<proteinExistence type="inferred from homology"/>